<evidence type="ECO:0000313" key="2">
    <source>
        <dbReference type="Proteomes" id="UP000682843"/>
    </source>
</evidence>
<accession>A0ABX8AA86</accession>
<name>A0ABX8AA86_9BRAD</name>
<evidence type="ECO:0000313" key="1">
    <source>
        <dbReference type="EMBL" id="QUS40558.1"/>
    </source>
</evidence>
<protein>
    <recommendedName>
        <fullName evidence="3">VWFA domain-containing protein</fullName>
    </recommendedName>
</protein>
<dbReference type="EMBL" id="CP036498">
    <property type="protein sequence ID" value="QUS40558.1"/>
    <property type="molecule type" value="Genomic_DNA"/>
</dbReference>
<evidence type="ECO:0008006" key="3">
    <source>
        <dbReference type="Google" id="ProtNLM"/>
    </source>
</evidence>
<gene>
    <name evidence="1" type="ORF">RPMA_18240</name>
</gene>
<organism evidence="1 2">
    <name type="scientific">Tardiphaga alba</name>
    <dbReference type="NCBI Taxonomy" id="340268"/>
    <lineage>
        <taxon>Bacteria</taxon>
        <taxon>Pseudomonadati</taxon>
        <taxon>Pseudomonadota</taxon>
        <taxon>Alphaproteobacteria</taxon>
        <taxon>Hyphomicrobiales</taxon>
        <taxon>Nitrobacteraceae</taxon>
        <taxon>Tardiphaga</taxon>
    </lineage>
</organism>
<reference evidence="1 2" key="1">
    <citation type="submission" date="2019-02" db="EMBL/GenBank/DDBJ databases">
        <title>Emended description of the genus Rhodopseudomonas and description of Rhodopseudomonas albus sp. nov., a non-phototrophic, heavy-metal-tolerant bacterium isolated from garden soil.</title>
        <authorList>
            <person name="Bao Z."/>
            <person name="Cao W.W."/>
            <person name="Sato Y."/>
            <person name="Nishizawa T."/>
            <person name="Zhao J."/>
            <person name="Guo Y."/>
            <person name="Ohta H."/>
        </authorList>
    </citation>
    <scope>NUCLEOTIDE SEQUENCE [LARGE SCALE GENOMIC DNA]</scope>
    <source>
        <strain evidence="1 2">SK50-23</strain>
    </source>
</reference>
<sequence>MRSDWSPSVVPAGVHDTVYLVVDCSSSGCVWREADIAGTDLETVIKDLLAGEYSDPLCVIAFNATENWSRDVTADIAREIQERSDLAYEDIPSWLEDFVHRHVSPEVQLPLRLR</sequence>
<keyword evidence="2" id="KW-1185">Reference proteome</keyword>
<proteinExistence type="predicted"/>
<dbReference type="RefSeq" id="WP_211909141.1">
    <property type="nucleotide sequence ID" value="NZ_CP036498.1"/>
</dbReference>
<dbReference type="Proteomes" id="UP000682843">
    <property type="component" value="Chromosome"/>
</dbReference>